<proteinExistence type="predicted"/>
<dbReference type="EMBL" id="AAHEBA010000033">
    <property type="protein sequence ID" value="EBV0637563.1"/>
    <property type="molecule type" value="Genomic_DNA"/>
</dbReference>
<comment type="caution">
    <text evidence="1">The sequence shown here is derived from an EMBL/GenBank/DDBJ whole genome shotgun (WGS) entry which is preliminary data.</text>
</comment>
<accession>A0A5I0D465</accession>
<sequence>MRNFLEEFYKIENLLHDKARFTVDLFQNGVSVWNSLDEYEKILNRYHYNVRLFILSYNPDLSVLLKDNGSEIRRVALKLIWDGLIDLSNDELLIKILISLSITGNDEERKLAQVILINRGWLERHEKILLTIVERLYGEGFDYYLFKDMGEFFYNIKNINLLMAHIEKGKNIQDDEINELIADFSNIIKGQSL</sequence>
<protein>
    <recommendedName>
        <fullName evidence="2">HEAT repeat domain-containing protein</fullName>
    </recommendedName>
</protein>
<reference evidence="1" key="1">
    <citation type="submission" date="2018-06" db="EMBL/GenBank/DDBJ databases">
        <authorList>
            <person name="Ashton P.M."/>
            <person name="Dallman T."/>
            <person name="Nair S."/>
            <person name="De Pinna E."/>
            <person name="Peters T."/>
            <person name="Grant K."/>
        </authorList>
    </citation>
    <scope>NUCLEOTIDE SEQUENCE</scope>
    <source>
        <strain evidence="1">458084</strain>
    </source>
</reference>
<evidence type="ECO:0008006" key="2">
    <source>
        <dbReference type="Google" id="ProtNLM"/>
    </source>
</evidence>
<name>A0A5I0D465_SALET</name>
<organism evidence="1">
    <name type="scientific">Salmonella enterica subsp. enterica serovar Ouagadougou</name>
    <dbReference type="NCBI Taxonomy" id="2564899"/>
    <lineage>
        <taxon>Bacteria</taxon>
        <taxon>Pseudomonadati</taxon>
        <taxon>Pseudomonadota</taxon>
        <taxon>Gammaproteobacteria</taxon>
        <taxon>Enterobacterales</taxon>
        <taxon>Enterobacteriaceae</taxon>
        <taxon>Salmonella</taxon>
    </lineage>
</organism>
<dbReference type="AlphaFoldDB" id="A0A5I0D465"/>
<gene>
    <name evidence="1" type="ORF">DNM41_22025</name>
</gene>
<evidence type="ECO:0000313" key="1">
    <source>
        <dbReference type="EMBL" id="EBV0637563.1"/>
    </source>
</evidence>